<evidence type="ECO:0000256" key="1">
    <source>
        <dbReference type="SAM" id="Phobius"/>
    </source>
</evidence>
<dbReference type="SUPFAM" id="SSF82866">
    <property type="entry name" value="Multidrug efflux transporter AcrB transmembrane domain"/>
    <property type="match status" value="2"/>
</dbReference>
<dbReference type="PANTHER" id="PTHR32063">
    <property type="match status" value="1"/>
</dbReference>
<protein>
    <submittedName>
        <fullName evidence="2">MFS transporter</fullName>
    </submittedName>
</protein>
<evidence type="ECO:0000313" key="2">
    <source>
        <dbReference type="EMBL" id="OUL57253.1"/>
    </source>
</evidence>
<dbReference type="Pfam" id="PF00873">
    <property type="entry name" value="ACR_tran"/>
    <property type="match status" value="1"/>
</dbReference>
<dbReference type="InterPro" id="IPR027463">
    <property type="entry name" value="AcrB_DN_DC_subdom"/>
</dbReference>
<feature type="transmembrane region" description="Helical" evidence="1">
    <location>
        <begin position="430"/>
        <end position="450"/>
    </location>
</feature>
<keyword evidence="1" id="KW-0812">Transmembrane</keyword>
<evidence type="ECO:0000313" key="3">
    <source>
        <dbReference type="Proteomes" id="UP000194841"/>
    </source>
</evidence>
<dbReference type="Gene3D" id="3.30.70.1430">
    <property type="entry name" value="Multidrug efflux transporter AcrB pore domain"/>
    <property type="match status" value="2"/>
</dbReference>
<dbReference type="EMBL" id="MWPV01000004">
    <property type="protein sequence ID" value="OUL57253.1"/>
    <property type="molecule type" value="Genomic_DNA"/>
</dbReference>
<dbReference type="Gene3D" id="1.20.1640.10">
    <property type="entry name" value="Multidrug efflux transporter AcrB transmembrane domain"/>
    <property type="match status" value="2"/>
</dbReference>
<feature type="transmembrane region" description="Helical" evidence="1">
    <location>
        <begin position="334"/>
        <end position="351"/>
    </location>
</feature>
<dbReference type="Gene3D" id="3.30.70.1440">
    <property type="entry name" value="Multidrug efflux transporter AcrB pore domain"/>
    <property type="match status" value="1"/>
</dbReference>
<name>A0A244CNR1_PSEDV</name>
<feature type="transmembrane region" description="Helical" evidence="1">
    <location>
        <begin position="881"/>
        <end position="903"/>
    </location>
</feature>
<dbReference type="OrthoDB" id="9757940at2"/>
<sequence>MIRYLFQHGRFQALLIALLVVSGLAAISSLPRSEDPRITNRHAIVSTALPGASAERVEVQVSEKIEQRLKSQAAVKHISSISRPGLSVITIELKDEVTQAAPIWSRMRDLLSDVRPQLPSNASAPFLDEERGYAYTQIIALSSPNESTPTATLNRYGKELQNRLRNISGVELVHFFGLSDEEIRVTVDLDKASQAGISLTQIQAAIAGADAKVAAGTLTNQHSQMQIEVSGAFDSVARIGAIVLSSEQDASQYQLADLAKIERTMATPVKEIALIDGQPGIYLAIRMLPKLRIDKFSDTINTVISQFESDLPDQIALQTIFDQRGYTDERLGDLLGNIALGFVLILAVLLVTLGFKAALIVGTALPLTVLFTLVTMHMYGLPIHQMSVTGLVVALGIMVDNAIVITDAVQRLRQQGETAFAAVQKAVQHFWLPLLGSTLTTILAFAPIVLMPGPSGEFVGGIALSVIFALIGSYLISHSLVAVFAGQFIKNDARSGLFYNGIHLPALSRRFSATLELSLKRPLLTICIVFILPVAGFIGAGKLTEQFFPPSDRDMFHIEVHFAPQYSIAATQQAVTKMDQHIRQYPGIEKLDWMIGTNFPSFYYNMLQRNRGANNYAQALVKVTDFKRANQLITQLQQDLDKSFPNAQTLVRKLEQGPPFNAPIELRIYGPNLDTLSELGQQLRTQLIAHQAITHTRPTLLSGSPKLWLQTDEAALNHAGLRLTDMATQLQQQFNGTVVGSIIDNTETVPVRVRVADSARDDMNALYATQISAAQPLLIESFANAELRPSRGSIARRDGERVNVIEAYLITGVLPQTVLNDVSATLAASDFVLPHGYRLEIGGESQKRNEAVSKLLGQVGIIVVLLITVLVISFNSFTTTGLILINALQAVMLGLLSVFIGGYPFGFTVIIGLLGLMGLAINAAIVILSELDASNASTDKTKIVAAVMTCSRHISSTTITTVGGFLPLILAGGGFWPPFAVAIAGGTVLTTLLSFYFVPAAYLLLAERKRGRKVSPSYSTEESI</sequence>
<dbReference type="SUPFAM" id="SSF82714">
    <property type="entry name" value="Multidrug efflux transporter AcrB TolC docking domain, DN and DC subdomains"/>
    <property type="match status" value="2"/>
</dbReference>
<feature type="transmembrane region" description="Helical" evidence="1">
    <location>
        <begin position="954"/>
        <end position="976"/>
    </location>
</feature>
<organism evidence="2 3">
    <name type="scientific">Pseudoalteromonas ulvae</name>
    <dbReference type="NCBI Taxonomy" id="107327"/>
    <lineage>
        <taxon>Bacteria</taxon>
        <taxon>Pseudomonadati</taxon>
        <taxon>Pseudomonadota</taxon>
        <taxon>Gammaproteobacteria</taxon>
        <taxon>Alteromonadales</taxon>
        <taxon>Pseudoalteromonadaceae</taxon>
        <taxon>Pseudoalteromonas</taxon>
    </lineage>
</organism>
<feature type="transmembrane region" description="Helical" evidence="1">
    <location>
        <begin position="982"/>
        <end position="1005"/>
    </location>
</feature>
<dbReference type="PANTHER" id="PTHR32063:SF18">
    <property type="entry name" value="CATION EFFLUX SYSTEM PROTEIN"/>
    <property type="match status" value="1"/>
</dbReference>
<dbReference type="GO" id="GO:0042910">
    <property type="term" value="F:xenobiotic transmembrane transporter activity"/>
    <property type="evidence" value="ECO:0007669"/>
    <property type="project" value="TreeGrafter"/>
</dbReference>
<gene>
    <name evidence="2" type="ORF">B1199_13880</name>
</gene>
<feature type="transmembrane region" description="Helical" evidence="1">
    <location>
        <begin position="523"/>
        <end position="541"/>
    </location>
</feature>
<dbReference type="RefSeq" id="WP_086744711.1">
    <property type="nucleotide sequence ID" value="NZ_MWPV01000004.1"/>
</dbReference>
<accession>A0A244CNR1</accession>
<feature type="transmembrane region" description="Helical" evidence="1">
    <location>
        <begin position="909"/>
        <end position="933"/>
    </location>
</feature>
<keyword evidence="1" id="KW-1133">Transmembrane helix</keyword>
<feature type="transmembrane region" description="Helical" evidence="1">
    <location>
        <begin position="386"/>
        <end position="409"/>
    </location>
</feature>
<dbReference type="Proteomes" id="UP000194841">
    <property type="component" value="Unassembled WGS sequence"/>
</dbReference>
<feature type="transmembrane region" description="Helical" evidence="1">
    <location>
        <begin position="855"/>
        <end position="874"/>
    </location>
</feature>
<keyword evidence="1" id="KW-0472">Membrane</keyword>
<feature type="transmembrane region" description="Helical" evidence="1">
    <location>
        <begin position="358"/>
        <end position="380"/>
    </location>
</feature>
<dbReference type="InterPro" id="IPR001036">
    <property type="entry name" value="Acrflvin-R"/>
</dbReference>
<dbReference type="GO" id="GO:0005886">
    <property type="term" value="C:plasma membrane"/>
    <property type="evidence" value="ECO:0007669"/>
    <property type="project" value="TreeGrafter"/>
</dbReference>
<reference evidence="2 3" key="1">
    <citation type="submission" date="2017-02" db="EMBL/GenBank/DDBJ databases">
        <title>Pseudoalteromonas ulvae TC14 Genome.</title>
        <authorList>
            <person name="Molmeret M."/>
        </authorList>
    </citation>
    <scope>NUCLEOTIDE SEQUENCE [LARGE SCALE GENOMIC DNA]</scope>
    <source>
        <strain evidence="2">TC14</strain>
    </source>
</reference>
<proteinExistence type="predicted"/>
<dbReference type="AlphaFoldDB" id="A0A244CNR1"/>
<comment type="caution">
    <text evidence="2">The sequence shown here is derived from an EMBL/GenBank/DDBJ whole genome shotgun (WGS) entry which is preliminary data.</text>
</comment>
<feature type="transmembrane region" description="Helical" evidence="1">
    <location>
        <begin position="462"/>
        <end position="485"/>
    </location>
</feature>
<keyword evidence="3" id="KW-1185">Reference proteome</keyword>
<dbReference type="Gene3D" id="3.30.2090.10">
    <property type="entry name" value="Multidrug efflux transporter AcrB TolC docking domain, DN and DC subdomains"/>
    <property type="match status" value="2"/>
</dbReference>
<dbReference type="Gene3D" id="3.30.70.1320">
    <property type="entry name" value="Multidrug efflux transporter AcrB pore domain like"/>
    <property type="match status" value="1"/>
</dbReference>
<dbReference type="PRINTS" id="PR00702">
    <property type="entry name" value="ACRIFLAVINRP"/>
</dbReference>
<dbReference type="SUPFAM" id="SSF82693">
    <property type="entry name" value="Multidrug efflux transporter AcrB pore domain, PN1, PN2, PC1 and PC2 subdomains"/>
    <property type="match status" value="2"/>
</dbReference>